<dbReference type="RefSeq" id="WP_011627804.1">
    <property type="nucleotide sequence ID" value="NC_008340.1"/>
</dbReference>
<evidence type="ECO:0008006" key="4">
    <source>
        <dbReference type="Google" id="ProtNLM"/>
    </source>
</evidence>
<gene>
    <name evidence="2" type="ordered locus">Mlg_0051</name>
</gene>
<proteinExistence type="predicted"/>
<organism evidence="2 3">
    <name type="scientific">Alkalilimnicola ehrlichii (strain ATCC BAA-1101 / DSM 17681 / MLHE-1)</name>
    <dbReference type="NCBI Taxonomy" id="187272"/>
    <lineage>
        <taxon>Bacteria</taxon>
        <taxon>Pseudomonadati</taxon>
        <taxon>Pseudomonadota</taxon>
        <taxon>Gammaproteobacteria</taxon>
        <taxon>Chromatiales</taxon>
        <taxon>Ectothiorhodospiraceae</taxon>
        <taxon>Alkalilimnicola</taxon>
    </lineage>
</organism>
<protein>
    <recommendedName>
        <fullName evidence="4">Type VI secretion system lipoprotein TssJ</fullName>
    </recommendedName>
</protein>
<dbReference type="InterPro" id="IPR017734">
    <property type="entry name" value="T6SS_SciN"/>
</dbReference>
<dbReference type="Pfam" id="PF12790">
    <property type="entry name" value="T6SS-SciN"/>
    <property type="match status" value="1"/>
</dbReference>
<dbReference type="OrthoDB" id="8655355at2"/>
<dbReference type="AlphaFoldDB" id="Q0ACM9"/>
<dbReference type="NCBIfam" id="TIGR03352">
    <property type="entry name" value="VI_chp_3"/>
    <property type="match status" value="1"/>
</dbReference>
<reference evidence="3" key="1">
    <citation type="submission" date="2006-08" db="EMBL/GenBank/DDBJ databases">
        <title>Complete sequence of Alkalilimnicola ehrilichei MLHE-1.</title>
        <authorList>
            <person name="Copeland A."/>
            <person name="Lucas S."/>
            <person name="Lapidus A."/>
            <person name="Barry K."/>
            <person name="Detter J.C."/>
            <person name="Glavina del Rio T."/>
            <person name="Hammon N."/>
            <person name="Israni S."/>
            <person name="Dalin E."/>
            <person name="Tice H."/>
            <person name="Pitluck S."/>
            <person name="Sims D."/>
            <person name="Brettin T."/>
            <person name="Bruce D."/>
            <person name="Han C."/>
            <person name="Tapia R."/>
            <person name="Gilna P."/>
            <person name="Schmutz J."/>
            <person name="Larimer F."/>
            <person name="Land M."/>
            <person name="Hauser L."/>
            <person name="Kyrpides N."/>
            <person name="Mikhailova N."/>
            <person name="Oremland R.S."/>
            <person name="Hoeft S.E."/>
            <person name="Switzer-Blum J."/>
            <person name="Kulp T."/>
            <person name="King G."/>
            <person name="Tabita R."/>
            <person name="Witte B."/>
            <person name="Santini J.M."/>
            <person name="Basu P."/>
            <person name="Hollibaugh J.T."/>
            <person name="Xie G."/>
            <person name="Stolz J.F."/>
            <person name="Richardson P."/>
        </authorList>
    </citation>
    <scope>NUCLEOTIDE SEQUENCE [LARGE SCALE GENOMIC DNA]</scope>
    <source>
        <strain evidence="3">ATCC BAA-1101 / DSM 17681 / MLHE-1</strain>
    </source>
</reference>
<keyword evidence="3" id="KW-1185">Reference proteome</keyword>
<sequence>MTISGCARPGRRGSVRLLALLACLVMAPGLSGCAAPLEAAGKVGRVLWDPSIPVGEPEDRPSTASLSLVADGDVNPNLVDEGTPLMFRVLQLRDDSMLMAADYGQMKDDLEEALGTNYLSHDDFTLLPGQFKVFQLKALEEDARYLGLVAYYAEPDRAQWKKVLRVESRGQDYHVLVHLRRHEAELKDES</sequence>
<dbReference type="InterPro" id="IPR038706">
    <property type="entry name" value="Type_VI_SciN-like_sf"/>
</dbReference>
<keyword evidence="1" id="KW-0732">Signal</keyword>
<evidence type="ECO:0000313" key="3">
    <source>
        <dbReference type="Proteomes" id="UP000001962"/>
    </source>
</evidence>
<dbReference type="PANTHER" id="PTHR37625">
    <property type="entry name" value="OUTER MEMBRANE LIPOPROTEIN-RELATED"/>
    <property type="match status" value="1"/>
</dbReference>
<feature type="signal peptide" evidence="1">
    <location>
        <begin position="1"/>
        <end position="34"/>
    </location>
</feature>
<dbReference type="HOGENOM" id="CLU_092347_4_0_6"/>
<dbReference type="EMBL" id="CP000453">
    <property type="protein sequence ID" value="ABI55408.1"/>
    <property type="molecule type" value="Genomic_DNA"/>
</dbReference>
<dbReference type="eggNOG" id="COG3521">
    <property type="taxonomic scope" value="Bacteria"/>
</dbReference>
<name>Q0ACM9_ALKEH</name>
<dbReference type="Gene3D" id="2.60.40.4150">
    <property type="entry name" value="Type VI secretion system, lipoprotein SciN"/>
    <property type="match status" value="1"/>
</dbReference>
<dbReference type="Proteomes" id="UP000001962">
    <property type="component" value="Chromosome"/>
</dbReference>
<evidence type="ECO:0000313" key="2">
    <source>
        <dbReference type="EMBL" id="ABI55408.1"/>
    </source>
</evidence>
<accession>Q0ACM9</accession>
<dbReference type="KEGG" id="aeh:Mlg_0051"/>
<feature type="chain" id="PRO_5004168011" description="Type VI secretion system lipoprotein TssJ" evidence="1">
    <location>
        <begin position="35"/>
        <end position="190"/>
    </location>
</feature>
<evidence type="ECO:0000256" key="1">
    <source>
        <dbReference type="SAM" id="SignalP"/>
    </source>
</evidence>
<dbReference type="PANTHER" id="PTHR37625:SF5">
    <property type="entry name" value="LIPOPROTEIN"/>
    <property type="match status" value="1"/>
</dbReference>